<dbReference type="InterPro" id="IPR032466">
    <property type="entry name" value="Metal_Hydrolase"/>
</dbReference>
<comment type="similarity">
    <text evidence="1">Belongs to the metallo-dependent hydrolases superfamily. NagA family.</text>
</comment>
<evidence type="ECO:0000313" key="5">
    <source>
        <dbReference type="Proteomes" id="UP000307768"/>
    </source>
</evidence>
<evidence type="ECO:0000313" key="4">
    <source>
        <dbReference type="EMBL" id="KAA1422691.1"/>
    </source>
</evidence>
<gene>
    <name evidence="4" type="ORF">FE697_010950</name>
</gene>
<evidence type="ECO:0000256" key="2">
    <source>
        <dbReference type="ARBA" id="ARBA00022801"/>
    </source>
</evidence>
<dbReference type="GO" id="GO:0008448">
    <property type="term" value="F:N-acetylglucosamine-6-phosphate deacetylase activity"/>
    <property type="evidence" value="ECO:0007669"/>
    <property type="project" value="TreeGrafter"/>
</dbReference>
<organism evidence="4 5">
    <name type="scientific">Mumia zhuanghuii</name>
    <dbReference type="NCBI Taxonomy" id="2585211"/>
    <lineage>
        <taxon>Bacteria</taxon>
        <taxon>Bacillati</taxon>
        <taxon>Actinomycetota</taxon>
        <taxon>Actinomycetes</taxon>
        <taxon>Propionibacteriales</taxon>
        <taxon>Nocardioidaceae</taxon>
        <taxon>Mumia</taxon>
    </lineage>
</organism>
<dbReference type="Proteomes" id="UP000307768">
    <property type="component" value="Unassembled WGS sequence"/>
</dbReference>
<dbReference type="Gene3D" id="3.20.20.140">
    <property type="entry name" value="Metal-dependent hydrolases"/>
    <property type="match status" value="1"/>
</dbReference>
<sequence>MRSAGRRRVRQVGRSRCSCILQRATVAVLHGSIVASVGVGRHAPPSRVVAVAPPPITLPEHVDADRVVTADGIIDNGWVEHRDGVVTGVGRNEGPVPGAYAWLFPGFVDIHCHGGGRASFDGGLDEARTAARTHAAHGTTAMLASLVSAPVDVLVKQVRGLADAIRGGDLGPVRGIHLEGPFLSPTHRGAHDPEALVAPTEESVAALLEAGGGLVRMVTVAPELHGGMAAISQLVEAGVVAAVGHTDADYQLATEAFARGATILTHASNAMLPIHHRAPGPIVAALDAPGVHLEVILDGIHLHDAWARRLLADAGPYAVLVTDAMAAAAASDGTYSLGGLMVEVAEGTARLATTGAIAGSTLTMDTAVRRALGVLGVDPVAVARAASTAPAAAVGLDGGVIAVDAPARLVALDREYAVVGVQPAA</sequence>
<comment type="caution">
    <text evidence="4">The sequence shown here is derived from an EMBL/GenBank/DDBJ whole genome shotgun (WGS) entry which is preliminary data.</text>
</comment>
<feature type="domain" description="Amidohydrolase-related" evidence="3">
    <location>
        <begin position="103"/>
        <end position="413"/>
    </location>
</feature>
<dbReference type="InterPro" id="IPR006680">
    <property type="entry name" value="Amidohydro-rel"/>
</dbReference>
<evidence type="ECO:0000256" key="1">
    <source>
        <dbReference type="ARBA" id="ARBA00010716"/>
    </source>
</evidence>
<dbReference type="PANTHER" id="PTHR11113:SF14">
    <property type="entry name" value="N-ACETYLGLUCOSAMINE-6-PHOSPHATE DEACETYLASE"/>
    <property type="match status" value="1"/>
</dbReference>
<reference evidence="4 5" key="1">
    <citation type="submission" date="2019-09" db="EMBL/GenBank/DDBJ databases">
        <title>Mumia zhuanghuii sp. nov. isolated from the intestinal contents of plateau pika (Ochotona curzoniae) in the Qinghai-Tibet plateau of China.</title>
        <authorList>
            <person name="Tian Z."/>
        </authorList>
    </citation>
    <scope>NUCLEOTIDE SEQUENCE [LARGE SCALE GENOMIC DNA]</scope>
    <source>
        <strain evidence="5">350</strain>
    </source>
</reference>
<dbReference type="AlphaFoldDB" id="A0A5Q6RXI7"/>
<evidence type="ECO:0000259" key="3">
    <source>
        <dbReference type="Pfam" id="PF01979"/>
    </source>
</evidence>
<dbReference type="OrthoDB" id="9776488at2"/>
<keyword evidence="2 4" id="KW-0378">Hydrolase</keyword>
<dbReference type="EMBL" id="VDFQ02000003">
    <property type="protein sequence ID" value="KAA1422691.1"/>
    <property type="molecule type" value="Genomic_DNA"/>
</dbReference>
<proteinExistence type="inferred from homology"/>
<dbReference type="PANTHER" id="PTHR11113">
    <property type="entry name" value="N-ACETYLGLUCOSAMINE-6-PHOSPHATE DEACETYLASE"/>
    <property type="match status" value="1"/>
</dbReference>
<dbReference type="Pfam" id="PF01979">
    <property type="entry name" value="Amidohydro_1"/>
    <property type="match status" value="1"/>
</dbReference>
<dbReference type="GO" id="GO:0006046">
    <property type="term" value="P:N-acetylglucosamine catabolic process"/>
    <property type="evidence" value="ECO:0007669"/>
    <property type="project" value="TreeGrafter"/>
</dbReference>
<dbReference type="Gene3D" id="2.30.40.10">
    <property type="entry name" value="Urease, subunit C, domain 1"/>
    <property type="match status" value="1"/>
</dbReference>
<name>A0A5Q6RXI7_9ACTN</name>
<protein>
    <submittedName>
        <fullName evidence="4">Amidohydrolase family protein</fullName>
    </submittedName>
</protein>
<dbReference type="InterPro" id="IPR011059">
    <property type="entry name" value="Metal-dep_hydrolase_composite"/>
</dbReference>
<accession>A0A5Q6RXI7</accession>
<dbReference type="SUPFAM" id="SSF51556">
    <property type="entry name" value="Metallo-dependent hydrolases"/>
    <property type="match status" value="1"/>
</dbReference>